<proteinExistence type="predicted"/>
<protein>
    <submittedName>
        <fullName evidence="3">Pilus assembly protein PilZ</fullName>
    </submittedName>
</protein>
<dbReference type="SUPFAM" id="SSF141371">
    <property type="entry name" value="PilZ domain-like"/>
    <property type="match status" value="1"/>
</dbReference>
<dbReference type="OrthoDB" id="1951449at2"/>
<evidence type="ECO:0000259" key="1">
    <source>
        <dbReference type="Pfam" id="PF07238"/>
    </source>
</evidence>
<evidence type="ECO:0000259" key="2">
    <source>
        <dbReference type="Pfam" id="PF12945"/>
    </source>
</evidence>
<evidence type="ECO:0000313" key="4">
    <source>
        <dbReference type="Proteomes" id="UP000318521"/>
    </source>
</evidence>
<gene>
    <name evidence="3" type="ORF">FN960_07685</name>
</gene>
<feature type="domain" description="Type III secretion system flagellar brake protein YcgR PilZN" evidence="2">
    <location>
        <begin position="63"/>
        <end position="152"/>
    </location>
</feature>
<dbReference type="InterPro" id="IPR009926">
    <property type="entry name" value="T3SS_YcgR_PilZN"/>
</dbReference>
<dbReference type="GO" id="GO:0035438">
    <property type="term" value="F:cyclic-di-GMP binding"/>
    <property type="evidence" value="ECO:0007669"/>
    <property type="project" value="InterPro"/>
</dbReference>
<dbReference type="AlphaFoldDB" id="A0A553ZZM3"/>
<dbReference type="Gene3D" id="2.40.10.220">
    <property type="entry name" value="predicted glycosyltransferase like domains"/>
    <property type="match status" value="1"/>
</dbReference>
<dbReference type="Pfam" id="PF07238">
    <property type="entry name" value="PilZ"/>
    <property type="match status" value="1"/>
</dbReference>
<comment type="caution">
    <text evidence="3">The sequence shown here is derived from an EMBL/GenBank/DDBJ whole genome shotgun (WGS) entry which is preliminary data.</text>
</comment>
<feature type="domain" description="PilZ" evidence="1">
    <location>
        <begin position="161"/>
        <end position="272"/>
    </location>
</feature>
<dbReference type="Proteomes" id="UP000318521">
    <property type="component" value="Unassembled WGS sequence"/>
</dbReference>
<dbReference type="Pfam" id="PF12945">
    <property type="entry name" value="PilZNR"/>
    <property type="match status" value="1"/>
</dbReference>
<name>A0A553ZZM3_9BACI</name>
<dbReference type="EMBL" id="VLXZ01000004">
    <property type="protein sequence ID" value="TSB46894.1"/>
    <property type="molecule type" value="Genomic_DNA"/>
</dbReference>
<reference evidence="3 4" key="1">
    <citation type="submission" date="2019-07" db="EMBL/GenBank/DDBJ databases">
        <authorList>
            <person name="Park Y.J."/>
            <person name="Jeong S.E."/>
            <person name="Jung H.S."/>
        </authorList>
    </citation>
    <scope>NUCLEOTIDE SEQUENCE [LARGE SCALE GENOMIC DNA]</scope>
    <source>
        <strain evidence="4">P16(2019)</strain>
    </source>
</reference>
<keyword evidence="4" id="KW-1185">Reference proteome</keyword>
<organism evidence="3 4">
    <name type="scientific">Alkalicoccobacillus porphyridii</name>
    <dbReference type="NCBI Taxonomy" id="2597270"/>
    <lineage>
        <taxon>Bacteria</taxon>
        <taxon>Bacillati</taxon>
        <taxon>Bacillota</taxon>
        <taxon>Bacilli</taxon>
        <taxon>Bacillales</taxon>
        <taxon>Bacillaceae</taxon>
        <taxon>Alkalicoccobacillus</taxon>
    </lineage>
</organism>
<evidence type="ECO:0000313" key="3">
    <source>
        <dbReference type="EMBL" id="TSB46894.1"/>
    </source>
</evidence>
<dbReference type="InterPro" id="IPR009875">
    <property type="entry name" value="PilZ_domain"/>
</dbReference>
<sequence length="283" mass="32666">MSAVNRTGLELLPNICITLCASESEGNNRTLDFIIKLNHYLALFPIRAIIKIITWRRGGENVEVGMTLYLEAKHQEMEKPVPVYRCRLVDIEDGRLVIDYPINEKTEKPAFFYDGTQFKAWWISKDEAVYSFEATILGRKKANIPVLLLNQPDSDQIMRMQRREYVRISARADVAVHPLHSDYYPFASTTVDISGGGCAVSLPRNYTCPPIGEMVMLYLVLHRPSGTVDYLQVKADIVRLAKPTDYGRERISFEFLNLHQRDREKIMTYVFEKQLVEKKKMKL</sequence>
<accession>A0A553ZZM3</accession>